<evidence type="ECO:0000256" key="4">
    <source>
        <dbReference type="ARBA" id="ARBA00022692"/>
    </source>
</evidence>
<keyword evidence="10" id="KW-1185">Reference proteome</keyword>
<dbReference type="InterPro" id="IPR005744">
    <property type="entry name" value="Hy-lIII"/>
</dbReference>
<dbReference type="GO" id="GO:0005886">
    <property type="term" value="C:plasma membrane"/>
    <property type="evidence" value="ECO:0007669"/>
    <property type="project" value="UniProtKB-SubCell"/>
</dbReference>
<gene>
    <name evidence="9" type="ORF">DW099_16635</name>
</gene>
<feature type="transmembrane region" description="Helical" evidence="8">
    <location>
        <begin position="82"/>
        <end position="105"/>
    </location>
</feature>
<dbReference type="Pfam" id="PF03006">
    <property type="entry name" value="HlyIII"/>
    <property type="match status" value="1"/>
</dbReference>
<dbReference type="AlphaFoldDB" id="A0A415DVW3"/>
<dbReference type="GO" id="GO:0046872">
    <property type="term" value="F:metal ion binding"/>
    <property type="evidence" value="ECO:0007669"/>
    <property type="project" value="UniProtKB-KW"/>
</dbReference>
<sequence length="219" mass="23657">MADRTLKRYTAGEEIFNSVSHGVGSLLAIGGTALMTVMSVAHGSGLALSASLIYGISLIVLYTMSTVYHAVANPKAKEILRIFDHTSIFLLIAGSYTPFCLVALAGNSRGLAVIIAVWACAILGIVLNAIDLKKTEKFGTVLYVIMGWSILAVFKDIIHVLPAPAFWLLLIGGISYTGGLVFYALKNVKYMHSIWHLFVLAGSVLHYLCISIYVLPMAY</sequence>
<keyword evidence="7" id="KW-0862">Zinc</keyword>
<name>A0A415DVW3_9FIRM</name>
<dbReference type="PANTHER" id="PTHR20855">
    <property type="entry name" value="ADIPOR/PROGESTIN RECEPTOR-RELATED"/>
    <property type="match status" value="1"/>
</dbReference>
<feature type="transmembrane region" description="Helical" evidence="8">
    <location>
        <begin position="166"/>
        <end position="185"/>
    </location>
</feature>
<feature type="transmembrane region" description="Helical" evidence="8">
    <location>
        <begin position="111"/>
        <end position="130"/>
    </location>
</feature>
<dbReference type="OrthoDB" id="9813689at2"/>
<evidence type="ECO:0000256" key="7">
    <source>
        <dbReference type="PIRSR" id="PIRSR604254-1"/>
    </source>
</evidence>
<evidence type="ECO:0000256" key="6">
    <source>
        <dbReference type="ARBA" id="ARBA00023136"/>
    </source>
</evidence>
<feature type="transmembrane region" description="Helical" evidence="8">
    <location>
        <begin position="21"/>
        <end position="41"/>
    </location>
</feature>
<organism evidence="9 10">
    <name type="scientific">Emergencia timonensis</name>
    <dbReference type="NCBI Taxonomy" id="1776384"/>
    <lineage>
        <taxon>Bacteria</taxon>
        <taxon>Bacillati</taxon>
        <taxon>Bacillota</taxon>
        <taxon>Clostridia</taxon>
        <taxon>Peptostreptococcales</taxon>
        <taxon>Anaerovoracaceae</taxon>
        <taxon>Emergencia</taxon>
    </lineage>
</organism>
<evidence type="ECO:0000256" key="5">
    <source>
        <dbReference type="ARBA" id="ARBA00022989"/>
    </source>
</evidence>
<keyword evidence="5 8" id="KW-1133">Transmembrane helix</keyword>
<evidence type="ECO:0000256" key="3">
    <source>
        <dbReference type="ARBA" id="ARBA00022475"/>
    </source>
</evidence>
<dbReference type="NCBIfam" id="TIGR01065">
    <property type="entry name" value="hlyIII"/>
    <property type="match status" value="1"/>
</dbReference>
<evidence type="ECO:0000256" key="8">
    <source>
        <dbReference type="SAM" id="Phobius"/>
    </source>
</evidence>
<feature type="transmembrane region" description="Helical" evidence="8">
    <location>
        <begin position="142"/>
        <end position="160"/>
    </location>
</feature>
<comment type="caution">
    <text evidence="9">The sequence shown here is derived from an EMBL/GenBank/DDBJ whole genome shotgun (WGS) entry which is preliminary data.</text>
</comment>
<feature type="binding site" evidence="7">
    <location>
        <position position="69"/>
    </location>
    <ligand>
        <name>Zn(2+)</name>
        <dbReference type="ChEBI" id="CHEBI:29105"/>
    </ligand>
</feature>
<feature type="transmembrane region" description="Helical" evidence="8">
    <location>
        <begin position="197"/>
        <end position="215"/>
    </location>
</feature>
<dbReference type="STRING" id="1776384.GCA_900086585_01406"/>
<evidence type="ECO:0000256" key="1">
    <source>
        <dbReference type="ARBA" id="ARBA00004651"/>
    </source>
</evidence>
<comment type="similarity">
    <text evidence="2">Belongs to the UPF0073 (Hly-III) family.</text>
</comment>
<dbReference type="EMBL" id="QRMS01000006">
    <property type="protein sequence ID" value="RHJ84601.1"/>
    <property type="molecule type" value="Genomic_DNA"/>
</dbReference>
<evidence type="ECO:0000313" key="9">
    <source>
        <dbReference type="EMBL" id="RHJ84601.1"/>
    </source>
</evidence>
<comment type="subcellular location">
    <subcellularLocation>
        <location evidence="1">Cell membrane</location>
        <topology evidence="1">Multi-pass membrane protein</topology>
    </subcellularLocation>
</comment>
<proteinExistence type="inferred from homology"/>
<dbReference type="GeneID" id="83003785"/>
<evidence type="ECO:0000313" key="10">
    <source>
        <dbReference type="Proteomes" id="UP000284841"/>
    </source>
</evidence>
<dbReference type="RefSeq" id="WP_067535717.1">
    <property type="nucleotide sequence ID" value="NZ_AP025567.1"/>
</dbReference>
<dbReference type="InterPro" id="IPR004254">
    <property type="entry name" value="AdipoR/HlyIII-related"/>
</dbReference>
<accession>A0A415DVW3</accession>
<feature type="transmembrane region" description="Helical" evidence="8">
    <location>
        <begin position="47"/>
        <end position="70"/>
    </location>
</feature>
<keyword evidence="4 8" id="KW-0812">Transmembrane</keyword>
<dbReference type="GO" id="GO:0140911">
    <property type="term" value="F:pore-forming activity"/>
    <property type="evidence" value="ECO:0007669"/>
    <property type="project" value="InterPro"/>
</dbReference>
<dbReference type="Proteomes" id="UP000284841">
    <property type="component" value="Unassembled WGS sequence"/>
</dbReference>
<reference evidence="9 10" key="1">
    <citation type="submission" date="2018-08" db="EMBL/GenBank/DDBJ databases">
        <title>A genome reference for cultivated species of the human gut microbiota.</title>
        <authorList>
            <person name="Zou Y."/>
            <person name="Xue W."/>
            <person name="Luo G."/>
        </authorList>
    </citation>
    <scope>NUCLEOTIDE SEQUENCE [LARGE SCALE GENOMIC DNA]</scope>
    <source>
        <strain evidence="9 10">AM07-24</strain>
    </source>
</reference>
<keyword evidence="7" id="KW-0479">Metal-binding</keyword>
<protein>
    <submittedName>
        <fullName evidence="9">Hemolysin III family protein</fullName>
    </submittedName>
</protein>
<keyword evidence="6 8" id="KW-0472">Membrane</keyword>
<feature type="binding site" evidence="7">
    <location>
        <position position="196"/>
    </location>
    <ligand>
        <name>Zn(2+)</name>
        <dbReference type="ChEBI" id="CHEBI:29105"/>
    </ligand>
</feature>
<keyword evidence="3" id="KW-1003">Cell membrane</keyword>
<dbReference type="PANTHER" id="PTHR20855:SF3">
    <property type="entry name" value="LD03007P"/>
    <property type="match status" value="1"/>
</dbReference>
<feature type="binding site" evidence="7">
    <location>
        <position position="192"/>
    </location>
    <ligand>
        <name>Zn(2+)</name>
        <dbReference type="ChEBI" id="CHEBI:29105"/>
    </ligand>
</feature>
<evidence type="ECO:0000256" key="2">
    <source>
        <dbReference type="ARBA" id="ARBA00008488"/>
    </source>
</evidence>